<protein>
    <submittedName>
        <fullName evidence="4">TetR/AcrR family transcriptional regulator</fullName>
    </submittedName>
</protein>
<keyword evidence="1 2" id="KW-0238">DNA-binding</keyword>
<sequence length="228" mass="24840">MSELETIQAHYAAALSKDGRISKTQQRILAAALNLFAARGYAEVSTREIAECANVAEGTIFHNFVNKAGILDAIMQPIVKDVLPEMLTTLDQAIELPRVPTLEGFVVALVRDRVAFVANNRSALIVILSQFFSNAADRAEVLAMVSPTILAQADQAMTRLKAAGELVDWPNRVILQLIFSTLAGYLVENLLSLQPNEQAVQYLSDFLINGLTPRRIAINVAGHTSEPV</sequence>
<proteinExistence type="predicted"/>
<reference evidence="4 5" key="1">
    <citation type="submission" date="2024-09" db="EMBL/GenBank/DDBJ databases">
        <authorList>
            <person name="Sun Q."/>
            <person name="Mori K."/>
        </authorList>
    </citation>
    <scope>NUCLEOTIDE SEQUENCE [LARGE SCALE GENOMIC DNA]</scope>
    <source>
        <strain evidence="4 5">TBRC 4575</strain>
    </source>
</reference>
<feature type="domain" description="HTH tetR-type" evidence="3">
    <location>
        <begin position="22"/>
        <end position="82"/>
    </location>
</feature>
<dbReference type="InterPro" id="IPR001647">
    <property type="entry name" value="HTH_TetR"/>
</dbReference>
<organism evidence="4 5">
    <name type="scientific">Lactiplantibacillus plajomi</name>
    <dbReference type="NCBI Taxonomy" id="1457217"/>
    <lineage>
        <taxon>Bacteria</taxon>
        <taxon>Bacillati</taxon>
        <taxon>Bacillota</taxon>
        <taxon>Bacilli</taxon>
        <taxon>Lactobacillales</taxon>
        <taxon>Lactobacillaceae</taxon>
        <taxon>Lactiplantibacillus</taxon>
    </lineage>
</organism>
<evidence type="ECO:0000259" key="3">
    <source>
        <dbReference type="PROSITE" id="PS50977"/>
    </source>
</evidence>
<dbReference type="PANTHER" id="PTHR30055">
    <property type="entry name" value="HTH-TYPE TRANSCRIPTIONAL REGULATOR RUTR"/>
    <property type="match status" value="1"/>
</dbReference>
<gene>
    <name evidence="4" type="ORF">ACFFGS_06650</name>
</gene>
<dbReference type="InterPro" id="IPR036271">
    <property type="entry name" value="Tet_transcr_reg_TetR-rel_C_sf"/>
</dbReference>
<evidence type="ECO:0000256" key="2">
    <source>
        <dbReference type="PROSITE-ProRule" id="PRU00335"/>
    </source>
</evidence>
<dbReference type="Pfam" id="PF00440">
    <property type="entry name" value="TetR_N"/>
    <property type="match status" value="1"/>
</dbReference>
<dbReference type="Proteomes" id="UP001589855">
    <property type="component" value="Unassembled WGS sequence"/>
</dbReference>
<keyword evidence="5" id="KW-1185">Reference proteome</keyword>
<comment type="caution">
    <text evidence="4">The sequence shown here is derived from an EMBL/GenBank/DDBJ whole genome shotgun (WGS) entry which is preliminary data.</text>
</comment>
<dbReference type="Gene3D" id="1.10.357.10">
    <property type="entry name" value="Tetracycline Repressor, domain 2"/>
    <property type="match status" value="1"/>
</dbReference>
<dbReference type="PANTHER" id="PTHR30055:SF222">
    <property type="entry name" value="REGULATORY PROTEIN"/>
    <property type="match status" value="1"/>
</dbReference>
<dbReference type="InterPro" id="IPR009057">
    <property type="entry name" value="Homeodomain-like_sf"/>
</dbReference>
<evidence type="ECO:0000313" key="4">
    <source>
        <dbReference type="EMBL" id="MFC0423800.1"/>
    </source>
</evidence>
<dbReference type="RefSeq" id="WP_137645654.1">
    <property type="nucleotide sequence ID" value="NZ_BAABRM010000022.1"/>
</dbReference>
<name>A0ABV6K2W1_9LACO</name>
<dbReference type="PRINTS" id="PR00455">
    <property type="entry name" value="HTHTETR"/>
</dbReference>
<dbReference type="PROSITE" id="PS50977">
    <property type="entry name" value="HTH_TETR_2"/>
    <property type="match status" value="1"/>
</dbReference>
<dbReference type="SUPFAM" id="SSF46689">
    <property type="entry name" value="Homeodomain-like"/>
    <property type="match status" value="1"/>
</dbReference>
<accession>A0ABV6K2W1</accession>
<dbReference type="InterPro" id="IPR050109">
    <property type="entry name" value="HTH-type_TetR-like_transc_reg"/>
</dbReference>
<evidence type="ECO:0000313" key="5">
    <source>
        <dbReference type="Proteomes" id="UP001589855"/>
    </source>
</evidence>
<evidence type="ECO:0000256" key="1">
    <source>
        <dbReference type="ARBA" id="ARBA00023125"/>
    </source>
</evidence>
<dbReference type="SUPFAM" id="SSF48498">
    <property type="entry name" value="Tetracyclin repressor-like, C-terminal domain"/>
    <property type="match status" value="1"/>
</dbReference>
<dbReference type="EMBL" id="JBHLUK010000060">
    <property type="protein sequence ID" value="MFC0423800.1"/>
    <property type="molecule type" value="Genomic_DNA"/>
</dbReference>
<feature type="DNA-binding region" description="H-T-H motif" evidence="2">
    <location>
        <begin position="45"/>
        <end position="64"/>
    </location>
</feature>